<gene>
    <name evidence="2" type="ORF">PIB30_083538</name>
</gene>
<reference evidence="2 3" key="1">
    <citation type="journal article" date="2023" name="Plants (Basel)">
        <title>Bridging the Gap: Combining Genomics and Transcriptomics Approaches to Understand Stylosanthes scabra, an Orphan Legume from the Brazilian Caatinga.</title>
        <authorList>
            <person name="Ferreira-Neto J.R.C."/>
            <person name="da Silva M.D."/>
            <person name="Binneck E."/>
            <person name="de Melo N.F."/>
            <person name="da Silva R.H."/>
            <person name="de Melo A.L.T.M."/>
            <person name="Pandolfi V."/>
            <person name="Bustamante F.O."/>
            <person name="Brasileiro-Vidal A.C."/>
            <person name="Benko-Iseppon A.M."/>
        </authorList>
    </citation>
    <scope>NUCLEOTIDE SEQUENCE [LARGE SCALE GENOMIC DNA]</scope>
    <source>
        <tissue evidence="2">Leaves</tissue>
    </source>
</reference>
<name>A0ABU6QSF0_9FABA</name>
<proteinExistence type="predicted"/>
<dbReference type="EMBL" id="JASCZI010001324">
    <property type="protein sequence ID" value="MED6114757.1"/>
    <property type="molecule type" value="Genomic_DNA"/>
</dbReference>
<accession>A0ABU6QSF0</accession>
<feature type="coiled-coil region" evidence="1">
    <location>
        <begin position="54"/>
        <end position="81"/>
    </location>
</feature>
<sequence length="94" mass="10818">MMLKIKALENELSEARTGLANIRATNNNFSEKFEHFERARDSNVSATLAAELDMKEAREACAMIEQEVEKLAKQQARLKQDRFVAKYQLVRCRA</sequence>
<dbReference type="Proteomes" id="UP001341840">
    <property type="component" value="Unassembled WGS sequence"/>
</dbReference>
<evidence type="ECO:0000313" key="2">
    <source>
        <dbReference type="EMBL" id="MED6114757.1"/>
    </source>
</evidence>
<organism evidence="2 3">
    <name type="scientific">Stylosanthes scabra</name>
    <dbReference type="NCBI Taxonomy" id="79078"/>
    <lineage>
        <taxon>Eukaryota</taxon>
        <taxon>Viridiplantae</taxon>
        <taxon>Streptophyta</taxon>
        <taxon>Embryophyta</taxon>
        <taxon>Tracheophyta</taxon>
        <taxon>Spermatophyta</taxon>
        <taxon>Magnoliopsida</taxon>
        <taxon>eudicotyledons</taxon>
        <taxon>Gunneridae</taxon>
        <taxon>Pentapetalae</taxon>
        <taxon>rosids</taxon>
        <taxon>fabids</taxon>
        <taxon>Fabales</taxon>
        <taxon>Fabaceae</taxon>
        <taxon>Papilionoideae</taxon>
        <taxon>50 kb inversion clade</taxon>
        <taxon>dalbergioids sensu lato</taxon>
        <taxon>Dalbergieae</taxon>
        <taxon>Pterocarpus clade</taxon>
        <taxon>Stylosanthes</taxon>
    </lineage>
</organism>
<evidence type="ECO:0000313" key="3">
    <source>
        <dbReference type="Proteomes" id="UP001341840"/>
    </source>
</evidence>
<keyword evidence="1" id="KW-0175">Coiled coil</keyword>
<protein>
    <submittedName>
        <fullName evidence="2">Uncharacterized protein</fullName>
    </submittedName>
</protein>
<keyword evidence="3" id="KW-1185">Reference proteome</keyword>
<comment type="caution">
    <text evidence="2">The sequence shown here is derived from an EMBL/GenBank/DDBJ whole genome shotgun (WGS) entry which is preliminary data.</text>
</comment>
<evidence type="ECO:0000256" key="1">
    <source>
        <dbReference type="SAM" id="Coils"/>
    </source>
</evidence>